<dbReference type="Gene3D" id="3.30.70.2330">
    <property type="match status" value="1"/>
</dbReference>
<accession>A0ABY0QJ76</accession>
<evidence type="ECO:0000256" key="1">
    <source>
        <dbReference type="ARBA" id="ARBA00022723"/>
    </source>
</evidence>
<protein>
    <submittedName>
        <fullName evidence="4">HIRAN domain-containing protein</fullName>
    </submittedName>
</protein>
<keyword evidence="5" id="KW-1185">Reference proteome</keyword>
<keyword evidence="1" id="KW-0479">Metal-binding</keyword>
<dbReference type="Proteomes" id="UP000198811">
    <property type="component" value="Unassembled WGS sequence"/>
</dbReference>
<reference evidence="4 5" key="1">
    <citation type="submission" date="2016-10" db="EMBL/GenBank/DDBJ databases">
        <authorList>
            <person name="Varghese N."/>
            <person name="Submissions S."/>
        </authorList>
    </citation>
    <scope>NUCLEOTIDE SEQUENCE [LARGE SCALE GENOMIC DNA]</scope>
    <source>
        <strain evidence="4 5">NLAE-zl-C224</strain>
    </source>
</reference>
<organism evidence="4 5">
    <name type="scientific">Clostridium cochlearium</name>
    <dbReference type="NCBI Taxonomy" id="1494"/>
    <lineage>
        <taxon>Bacteria</taxon>
        <taxon>Bacillati</taxon>
        <taxon>Bacillota</taxon>
        <taxon>Clostridia</taxon>
        <taxon>Eubacteriales</taxon>
        <taxon>Clostridiaceae</taxon>
        <taxon>Clostridium</taxon>
    </lineage>
</organism>
<dbReference type="Pfam" id="PF08797">
    <property type="entry name" value="HIRAN"/>
    <property type="match status" value="1"/>
</dbReference>
<evidence type="ECO:0000313" key="4">
    <source>
        <dbReference type="EMBL" id="SDK95102.1"/>
    </source>
</evidence>
<dbReference type="InterPro" id="IPR014905">
    <property type="entry name" value="HIRAN"/>
</dbReference>
<dbReference type="RefSeq" id="WP_089863738.1">
    <property type="nucleotide sequence ID" value="NZ_FNGL01000003.1"/>
</dbReference>
<evidence type="ECO:0000256" key="2">
    <source>
        <dbReference type="ARBA" id="ARBA00022801"/>
    </source>
</evidence>
<dbReference type="EMBL" id="FNGL01000003">
    <property type="protein sequence ID" value="SDK95102.1"/>
    <property type="molecule type" value="Genomic_DNA"/>
</dbReference>
<keyword evidence="2" id="KW-0378">Hydrolase</keyword>
<name>A0ABY0QJ76_CLOCO</name>
<feature type="domain" description="HIRAN" evidence="3">
    <location>
        <begin position="32"/>
        <end position="131"/>
    </location>
</feature>
<sequence>MSNIEKPTKNAIIEIINKVGNIELGKPFQREIFLIDTHVAGTTYVEDIDAIGENIVKGTKLNFFREKDNKYDELAIIIKDEKGNKIGYVPKDKNEVLARLMDAGKLIYGIVEDKEYIDNWLKIDISIYLKD</sequence>
<evidence type="ECO:0000313" key="5">
    <source>
        <dbReference type="Proteomes" id="UP000198811"/>
    </source>
</evidence>
<comment type="caution">
    <text evidence="4">The sequence shown here is derived from an EMBL/GenBank/DDBJ whole genome shotgun (WGS) entry which is preliminary data.</text>
</comment>
<evidence type="ECO:0000259" key="3">
    <source>
        <dbReference type="SMART" id="SM00910"/>
    </source>
</evidence>
<gene>
    <name evidence="4" type="ORF">SAMN05216497_10326</name>
</gene>
<dbReference type="SMART" id="SM00910">
    <property type="entry name" value="HIRAN"/>
    <property type="match status" value="1"/>
</dbReference>
<proteinExistence type="predicted"/>